<feature type="signal peptide" evidence="1">
    <location>
        <begin position="1"/>
        <end position="24"/>
    </location>
</feature>
<dbReference type="AlphaFoldDB" id="A0A938YNL3"/>
<feature type="chain" id="PRO_5039029093" evidence="1">
    <location>
        <begin position="25"/>
        <end position="446"/>
    </location>
</feature>
<dbReference type="PANTHER" id="PTHR43649:SF12">
    <property type="entry name" value="DIACETYLCHITOBIOSE BINDING PROTEIN DASA"/>
    <property type="match status" value="1"/>
</dbReference>
<evidence type="ECO:0000313" key="2">
    <source>
        <dbReference type="EMBL" id="MBM9477851.1"/>
    </source>
</evidence>
<name>A0A938YNL3_9ACTN</name>
<keyword evidence="3" id="KW-1185">Reference proteome</keyword>
<comment type="caution">
    <text evidence="2">The sequence shown here is derived from an EMBL/GenBank/DDBJ whole genome shotgun (WGS) entry which is preliminary data.</text>
</comment>
<dbReference type="Proteomes" id="UP000663801">
    <property type="component" value="Unassembled WGS sequence"/>
</dbReference>
<sequence>MNHSKSFTLTVLAAVSALSLTACAGSSSPSTAATSSGASNTVTFRSWSPVDQTTAAMVKAFEDANPGSTIDATIFNYPEYIVDLQTRASSGTMPDLVGLQPGALTQQYRSNLTPLNDCAVKTWGADWEDKFYPVGLDQARAGNPEGDENYYALPVLTQTVNMWANTEIFDKAGATVPKTWDELKPTVDKLAAADDQAAPFLLPAKDSWLRNVVFMQIANNISPGIVQQAEGGEVKWTDAKIVEAIDYWGKLFTEGIAQQGAIGLDAYPSGANQFEAGKAAMIPLGAWWIQQSDPTKDQSQIPPLSVGMSGYEPFLFPTIPGGAAESQLVGGIDLAMGISKNSANPDLACKVLTDWIAGGGAQKLVDTMNDIPAVTGLNPTNFTSDKQKQMWDQLANQWLPEVKYSRYFDDPKIDQAVADALAAVATGSQTPQDAAASVQAVQDSLS</sequence>
<dbReference type="InterPro" id="IPR006059">
    <property type="entry name" value="SBP"/>
</dbReference>
<dbReference type="RefSeq" id="WP_205257976.1">
    <property type="nucleotide sequence ID" value="NZ_BAAAPV010000005.1"/>
</dbReference>
<accession>A0A938YNL3</accession>
<dbReference type="Gene3D" id="3.40.190.10">
    <property type="entry name" value="Periplasmic binding protein-like II"/>
    <property type="match status" value="2"/>
</dbReference>
<dbReference type="PROSITE" id="PS51257">
    <property type="entry name" value="PROKAR_LIPOPROTEIN"/>
    <property type="match status" value="1"/>
</dbReference>
<protein>
    <submittedName>
        <fullName evidence="2">Extracellular solute-binding protein</fullName>
    </submittedName>
</protein>
<gene>
    <name evidence="2" type="ORF">JL107_15485</name>
</gene>
<dbReference type="PANTHER" id="PTHR43649">
    <property type="entry name" value="ARABINOSE-BINDING PROTEIN-RELATED"/>
    <property type="match status" value="1"/>
</dbReference>
<evidence type="ECO:0000313" key="3">
    <source>
        <dbReference type="Proteomes" id="UP000663801"/>
    </source>
</evidence>
<dbReference type="InterPro" id="IPR050490">
    <property type="entry name" value="Bact_solute-bd_prot1"/>
</dbReference>
<dbReference type="Pfam" id="PF01547">
    <property type="entry name" value="SBP_bac_1"/>
    <property type="match status" value="1"/>
</dbReference>
<proteinExistence type="predicted"/>
<keyword evidence="1" id="KW-0732">Signal</keyword>
<reference evidence="2" key="1">
    <citation type="submission" date="2021-01" db="EMBL/GenBank/DDBJ databases">
        <title>KCTC 19127 draft genome.</title>
        <authorList>
            <person name="An D."/>
        </authorList>
    </citation>
    <scope>NUCLEOTIDE SEQUENCE</scope>
    <source>
        <strain evidence="2">KCTC 19127</strain>
    </source>
</reference>
<organism evidence="2 3">
    <name type="scientific">Nakamurella flavida</name>
    <dbReference type="NCBI Taxonomy" id="363630"/>
    <lineage>
        <taxon>Bacteria</taxon>
        <taxon>Bacillati</taxon>
        <taxon>Actinomycetota</taxon>
        <taxon>Actinomycetes</taxon>
        <taxon>Nakamurellales</taxon>
        <taxon>Nakamurellaceae</taxon>
        <taxon>Nakamurella</taxon>
    </lineage>
</organism>
<evidence type="ECO:0000256" key="1">
    <source>
        <dbReference type="SAM" id="SignalP"/>
    </source>
</evidence>
<dbReference type="SUPFAM" id="SSF53850">
    <property type="entry name" value="Periplasmic binding protein-like II"/>
    <property type="match status" value="1"/>
</dbReference>
<dbReference type="EMBL" id="JAERWL010000013">
    <property type="protein sequence ID" value="MBM9477851.1"/>
    <property type="molecule type" value="Genomic_DNA"/>
</dbReference>